<gene>
    <name evidence="3" type="ORF">DFR50_15627</name>
</gene>
<reference evidence="3 4" key="1">
    <citation type="submission" date="2018-06" db="EMBL/GenBank/DDBJ databases">
        <title>Genomic Encyclopedia of Type Strains, Phase IV (KMG-IV): sequencing the most valuable type-strain genomes for metagenomic binning, comparative biology and taxonomic classification.</title>
        <authorList>
            <person name="Goeker M."/>
        </authorList>
    </citation>
    <scope>NUCLEOTIDE SEQUENCE [LARGE SCALE GENOMIC DNA]</scope>
    <source>
        <strain evidence="3 4">DSM 24875</strain>
    </source>
</reference>
<sequence length="104" mass="10850">MMGTPLSPGAGRFLRGLLAPALAMFLGPAQAAERMPAACEGMTMAPAPPMPAPSGMKVDEPMPTGMAKPGAMKGDVMTSAAQSKRCMDQQLERDQTSFSANHKQ</sequence>
<comment type="caution">
    <text evidence="3">The sequence shown here is derived from an EMBL/GenBank/DDBJ whole genome shotgun (WGS) entry which is preliminary data.</text>
</comment>
<dbReference type="AlphaFoldDB" id="A0A366EJY9"/>
<evidence type="ECO:0000313" key="3">
    <source>
        <dbReference type="EMBL" id="RBP02030.1"/>
    </source>
</evidence>
<feature type="region of interest" description="Disordered" evidence="1">
    <location>
        <begin position="46"/>
        <end position="104"/>
    </location>
</feature>
<feature type="signal peptide" evidence="2">
    <location>
        <begin position="1"/>
        <end position="31"/>
    </location>
</feature>
<feature type="chain" id="PRO_5016752053" description="Pentapeptide MXKDX repeat protein" evidence="2">
    <location>
        <begin position="32"/>
        <end position="104"/>
    </location>
</feature>
<dbReference type="EMBL" id="QNRK01000056">
    <property type="protein sequence ID" value="RBP02030.1"/>
    <property type="molecule type" value="Genomic_DNA"/>
</dbReference>
<evidence type="ECO:0000256" key="2">
    <source>
        <dbReference type="SAM" id="SignalP"/>
    </source>
</evidence>
<feature type="compositionally biased region" description="Basic and acidic residues" evidence="1">
    <location>
        <begin position="85"/>
        <end position="95"/>
    </location>
</feature>
<keyword evidence="4" id="KW-1185">Reference proteome</keyword>
<accession>A0A366EJY9</accession>
<organism evidence="3 4">
    <name type="scientific">Roseiarcus fermentans</name>
    <dbReference type="NCBI Taxonomy" id="1473586"/>
    <lineage>
        <taxon>Bacteria</taxon>
        <taxon>Pseudomonadati</taxon>
        <taxon>Pseudomonadota</taxon>
        <taxon>Alphaproteobacteria</taxon>
        <taxon>Hyphomicrobiales</taxon>
        <taxon>Roseiarcaceae</taxon>
        <taxon>Roseiarcus</taxon>
    </lineage>
</organism>
<protein>
    <recommendedName>
        <fullName evidence="5">Pentapeptide MXKDX repeat protein</fullName>
    </recommendedName>
</protein>
<keyword evidence="2" id="KW-0732">Signal</keyword>
<proteinExistence type="predicted"/>
<evidence type="ECO:0000313" key="4">
    <source>
        <dbReference type="Proteomes" id="UP000253529"/>
    </source>
</evidence>
<name>A0A366EJY9_9HYPH</name>
<evidence type="ECO:0000256" key="1">
    <source>
        <dbReference type="SAM" id="MobiDB-lite"/>
    </source>
</evidence>
<dbReference type="Proteomes" id="UP000253529">
    <property type="component" value="Unassembled WGS sequence"/>
</dbReference>
<evidence type="ECO:0008006" key="5">
    <source>
        <dbReference type="Google" id="ProtNLM"/>
    </source>
</evidence>